<name>A0A318ZPA4_9EURO</name>
<dbReference type="EMBL" id="KZ821220">
    <property type="protein sequence ID" value="PYH48817.1"/>
    <property type="molecule type" value="Genomic_DNA"/>
</dbReference>
<evidence type="ECO:0000313" key="1">
    <source>
        <dbReference type="EMBL" id="PYH48817.1"/>
    </source>
</evidence>
<proteinExistence type="predicted"/>
<evidence type="ECO:0000313" key="2">
    <source>
        <dbReference type="Proteomes" id="UP000248349"/>
    </source>
</evidence>
<protein>
    <submittedName>
        <fullName evidence="1">Uncharacterized protein</fullName>
    </submittedName>
</protein>
<dbReference type="AlphaFoldDB" id="A0A318ZPA4"/>
<keyword evidence="2" id="KW-1185">Reference proteome</keyword>
<dbReference type="GeneID" id="37071565"/>
<organism evidence="1 2">
    <name type="scientific">Aspergillus saccharolyticus JOP 1030-1</name>
    <dbReference type="NCBI Taxonomy" id="1450539"/>
    <lineage>
        <taxon>Eukaryota</taxon>
        <taxon>Fungi</taxon>
        <taxon>Dikarya</taxon>
        <taxon>Ascomycota</taxon>
        <taxon>Pezizomycotina</taxon>
        <taxon>Eurotiomycetes</taxon>
        <taxon>Eurotiomycetidae</taxon>
        <taxon>Eurotiales</taxon>
        <taxon>Aspergillaceae</taxon>
        <taxon>Aspergillus</taxon>
        <taxon>Aspergillus subgen. Circumdati</taxon>
    </lineage>
</organism>
<sequence length="119" mass="13060">MIRGYSARGVDRMELDGYGFPKLKSCFGLEGGRPAGRGTSGRRRLRRGLRVCLSAFGLISPIQRLVTNVVNSFRGLPCASVLPSPVAIPFLTSLQSRERFQRISHAIPIWLICCGDIPS</sequence>
<reference evidence="1 2" key="1">
    <citation type="submission" date="2016-12" db="EMBL/GenBank/DDBJ databases">
        <title>The genomes of Aspergillus section Nigri reveals drivers in fungal speciation.</title>
        <authorList>
            <consortium name="DOE Joint Genome Institute"/>
            <person name="Vesth T.C."/>
            <person name="Nybo J."/>
            <person name="Theobald S."/>
            <person name="Brandl J."/>
            <person name="Frisvad J.C."/>
            <person name="Nielsen K.F."/>
            <person name="Lyhne E.K."/>
            <person name="Kogle M.E."/>
            <person name="Kuo A."/>
            <person name="Riley R."/>
            <person name="Clum A."/>
            <person name="Nolan M."/>
            <person name="Lipzen A."/>
            <person name="Salamov A."/>
            <person name="Henrissat B."/>
            <person name="Wiebenga A."/>
            <person name="De Vries R.P."/>
            <person name="Grigoriev I.V."/>
            <person name="Mortensen U.H."/>
            <person name="Andersen M.R."/>
            <person name="Baker S.E."/>
        </authorList>
    </citation>
    <scope>NUCLEOTIDE SEQUENCE [LARGE SCALE GENOMIC DNA]</scope>
    <source>
        <strain evidence="1 2">JOP 1030-1</strain>
    </source>
</reference>
<dbReference type="RefSeq" id="XP_025434799.1">
    <property type="nucleotide sequence ID" value="XM_025570337.1"/>
</dbReference>
<dbReference type="Proteomes" id="UP000248349">
    <property type="component" value="Unassembled WGS sequence"/>
</dbReference>
<accession>A0A318ZPA4</accession>
<gene>
    <name evidence="1" type="ORF">BP01DRAFT_113211</name>
</gene>